<sequence length="892" mass="97743">MKLSGFSTQPPFTPPLHRSAEVTNPLSGRSRSTTVSLGGEYAQHDADAFGQARLFRTSETSGVGNWLSSFWGVSAMAPPAPAVNPATDAGFAEAKERRQEPRRERELREAQRLKVESRDRGMAQRVGFDTAYDGHAGWTGGGPYGSEGPIPVSGARQVAEAEIPPKWIEHYKKALENNPSLLNLNQRDGGGGPVYARGARLPNSKERANKLENTDMATSKGAMLDYFRRLMRVQRERRGGLKAAADRGLEPGLNERVNGSLNRSSDVGSNVPGGPPPLQEAGKYSFEENVRLAKGEACSSERGVPRGGKRRGGEGSGRSDRGRYVVGSEEHGLRNEQIPEAAWFVLRRLWEKGHEGYLAGGMVRDLLLGRTPKDIDIVSSALPNQIKRAVPGTMVFGRRFRIAQVTYGDTTVEVSSFATISRPAAFKGDTCQEGDPPGAIAKASRARILKRLKARVAPGKQHLLESALKRDITINSLLYEPFERVVYDFCGGMEDIKNRQIRTIIDAEESFQEDPARVLRAIRIAARTGFHLTGELERAVASVGRAAVLSLGKSRLLLELNVMLSYGSAERSLALLWRTGLLEILLPLQAEYLAEKNVPRTEAPERGELLLELLRQLDNITNPGAPCHGALWVALLALPLAAHQLNTPPVILLTLAKALSIPHPEQGIPLAYHEARKILRDRNGLADRSSVRLTEAERKLAERNGAGWRNGMDRDGAERDGAESSRRGRSGTESDGTKPDGESLSLEEATALTEQLAERADVIVCQMALANEDTIQRLTGLATNKDLGGVMRLDAARASALFALVARRSSPEVVRYFDMLRRSQVKNGRSEMDESRYNGPERARNLDLKEGRLSDLADAIGVIVKDALAPVPDSEPELQKLREWRKTRNEGR</sequence>
<keyword evidence="4" id="KW-0694">RNA-binding</keyword>
<evidence type="ECO:0000256" key="5">
    <source>
        <dbReference type="SAM" id="MobiDB-lite"/>
    </source>
</evidence>
<comment type="similarity">
    <text evidence="1 4">Belongs to the tRNA nucleotidyltransferase/poly(A) polymerase family.</text>
</comment>
<dbReference type="InterPro" id="IPR032828">
    <property type="entry name" value="PolyA_RNA-bd"/>
</dbReference>
<dbReference type="STRING" id="105231.A0A1Y1IHI5"/>
<evidence type="ECO:0000259" key="7">
    <source>
        <dbReference type="Pfam" id="PF12627"/>
    </source>
</evidence>
<evidence type="ECO:0000313" key="9">
    <source>
        <dbReference type="Proteomes" id="UP000054558"/>
    </source>
</evidence>
<accession>A0A1Y1IHI5</accession>
<feature type="compositionally biased region" description="Basic and acidic residues" evidence="5">
    <location>
        <begin position="311"/>
        <end position="324"/>
    </location>
</feature>
<feature type="domain" description="tRNA nucleotidyltransferase/poly(A) polymerase RNA and SrmB- binding" evidence="7">
    <location>
        <begin position="553"/>
        <end position="592"/>
    </location>
</feature>
<dbReference type="Gene3D" id="1.10.3090.10">
    <property type="entry name" value="cca-adding enzyme, domain 2"/>
    <property type="match status" value="1"/>
</dbReference>
<feature type="region of interest" description="Disordered" evidence="5">
    <location>
        <begin position="704"/>
        <end position="746"/>
    </location>
</feature>
<feature type="region of interest" description="Disordered" evidence="5">
    <location>
        <begin position="1"/>
        <end position="35"/>
    </location>
</feature>
<name>A0A1Y1IHI5_KLENI</name>
<dbReference type="PANTHER" id="PTHR43051:SF1">
    <property type="entry name" value="POLYNUCLEOTIDE ADENYLYLTRANSFERASE FAMILY PROTEIN"/>
    <property type="match status" value="1"/>
</dbReference>
<evidence type="ECO:0000256" key="4">
    <source>
        <dbReference type="RuleBase" id="RU003953"/>
    </source>
</evidence>
<feature type="region of interest" description="Disordered" evidence="5">
    <location>
        <begin position="241"/>
        <end position="283"/>
    </location>
</feature>
<dbReference type="EMBL" id="DF237554">
    <property type="protein sequence ID" value="GAQ90143.1"/>
    <property type="molecule type" value="Genomic_DNA"/>
</dbReference>
<keyword evidence="2 4" id="KW-0808">Transferase</keyword>
<dbReference type="Gene3D" id="3.30.460.10">
    <property type="entry name" value="Beta Polymerase, domain 2"/>
    <property type="match status" value="1"/>
</dbReference>
<protein>
    <submittedName>
        <fullName evidence="8">Uncharacterized protein</fullName>
    </submittedName>
</protein>
<keyword evidence="3" id="KW-0547">Nucleotide-binding</keyword>
<evidence type="ECO:0000259" key="6">
    <source>
        <dbReference type="Pfam" id="PF01743"/>
    </source>
</evidence>
<dbReference type="InterPro" id="IPR002646">
    <property type="entry name" value="PolA_pol_head_dom"/>
</dbReference>
<dbReference type="GO" id="GO:0001680">
    <property type="term" value="P:tRNA 3'-terminal CCA addition"/>
    <property type="evidence" value="ECO:0007669"/>
    <property type="project" value="UniProtKB-ARBA"/>
</dbReference>
<keyword evidence="9" id="KW-1185">Reference proteome</keyword>
<dbReference type="AlphaFoldDB" id="A0A1Y1IHI5"/>
<feature type="domain" description="Poly A polymerase head" evidence="6">
    <location>
        <begin position="357"/>
        <end position="502"/>
    </location>
</feature>
<dbReference type="Proteomes" id="UP000054558">
    <property type="component" value="Unassembled WGS sequence"/>
</dbReference>
<dbReference type="GO" id="GO:0000166">
    <property type="term" value="F:nucleotide binding"/>
    <property type="evidence" value="ECO:0007669"/>
    <property type="project" value="UniProtKB-KW"/>
</dbReference>
<evidence type="ECO:0000313" key="8">
    <source>
        <dbReference type="EMBL" id="GAQ90143.1"/>
    </source>
</evidence>
<feature type="compositionally biased region" description="Polar residues" evidence="5">
    <location>
        <begin position="21"/>
        <end position="35"/>
    </location>
</feature>
<dbReference type="PANTHER" id="PTHR43051">
    <property type="entry name" value="POLYNUCLEOTIDE ADENYLYLTRANSFERASE FAMILY PROTEIN"/>
    <property type="match status" value="1"/>
</dbReference>
<reference evidence="8 9" key="1">
    <citation type="journal article" date="2014" name="Nat. Commun.">
        <title>Klebsormidium flaccidum genome reveals primary factors for plant terrestrial adaptation.</title>
        <authorList>
            <person name="Hori K."/>
            <person name="Maruyama F."/>
            <person name="Fujisawa T."/>
            <person name="Togashi T."/>
            <person name="Yamamoto N."/>
            <person name="Seo M."/>
            <person name="Sato S."/>
            <person name="Yamada T."/>
            <person name="Mori H."/>
            <person name="Tajima N."/>
            <person name="Moriyama T."/>
            <person name="Ikeuchi M."/>
            <person name="Watanabe M."/>
            <person name="Wada H."/>
            <person name="Kobayashi K."/>
            <person name="Saito M."/>
            <person name="Masuda T."/>
            <person name="Sasaki-Sekimoto Y."/>
            <person name="Mashiguchi K."/>
            <person name="Awai K."/>
            <person name="Shimojima M."/>
            <person name="Masuda S."/>
            <person name="Iwai M."/>
            <person name="Nobusawa T."/>
            <person name="Narise T."/>
            <person name="Kondo S."/>
            <person name="Saito H."/>
            <person name="Sato R."/>
            <person name="Murakawa M."/>
            <person name="Ihara Y."/>
            <person name="Oshima-Yamada Y."/>
            <person name="Ohtaka K."/>
            <person name="Satoh M."/>
            <person name="Sonobe K."/>
            <person name="Ishii M."/>
            <person name="Ohtani R."/>
            <person name="Kanamori-Sato M."/>
            <person name="Honoki R."/>
            <person name="Miyazaki D."/>
            <person name="Mochizuki H."/>
            <person name="Umetsu J."/>
            <person name="Higashi K."/>
            <person name="Shibata D."/>
            <person name="Kamiya Y."/>
            <person name="Sato N."/>
            <person name="Nakamura Y."/>
            <person name="Tabata S."/>
            <person name="Ida S."/>
            <person name="Kurokawa K."/>
            <person name="Ohta H."/>
        </authorList>
    </citation>
    <scope>NUCLEOTIDE SEQUENCE [LARGE SCALE GENOMIC DNA]</scope>
    <source>
        <strain evidence="8 9">NIES-2285</strain>
    </source>
</reference>
<evidence type="ECO:0000256" key="2">
    <source>
        <dbReference type="ARBA" id="ARBA00022679"/>
    </source>
</evidence>
<proteinExistence type="inferred from homology"/>
<dbReference type="SUPFAM" id="SSF81301">
    <property type="entry name" value="Nucleotidyltransferase"/>
    <property type="match status" value="1"/>
</dbReference>
<dbReference type="Pfam" id="PF01743">
    <property type="entry name" value="PolyA_pol"/>
    <property type="match status" value="1"/>
</dbReference>
<dbReference type="InterPro" id="IPR052191">
    <property type="entry name" value="tRNA_ntf/polyA_polymerase_I"/>
</dbReference>
<feature type="region of interest" description="Disordered" evidence="5">
    <location>
        <begin position="295"/>
        <end position="324"/>
    </location>
</feature>
<dbReference type="Pfam" id="PF12627">
    <property type="entry name" value="PolyA_pol_RNAbd"/>
    <property type="match status" value="1"/>
</dbReference>
<organism evidence="8 9">
    <name type="scientific">Klebsormidium nitens</name>
    <name type="common">Green alga</name>
    <name type="synonym">Ulothrix nitens</name>
    <dbReference type="NCBI Taxonomy" id="105231"/>
    <lineage>
        <taxon>Eukaryota</taxon>
        <taxon>Viridiplantae</taxon>
        <taxon>Streptophyta</taxon>
        <taxon>Klebsormidiophyceae</taxon>
        <taxon>Klebsormidiales</taxon>
        <taxon>Klebsormidiaceae</taxon>
        <taxon>Klebsormidium</taxon>
    </lineage>
</organism>
<dbReference type="OrthoDB" id="445712at2759"/>
<dbReference type="InterPro" id="IPR043519">
    <property type="entry name" value="NT_sf"/>
</dbReference>
<dbReference type="SUPFAM" id="SSF81891">
    <property type="entry name" value="Poly A polymerase C-terminal region-like"/>
    <property type="match status" value="1"/>
</dbReference>
<gene>
    <name evidence="8" type="ORF">KFL_006050050</name>
</gene>
<evidence type="ECO:0000256" key="3">
    <source>
        <dbReference type="ARBA" id="ARBA00022741"/>
    </source>
</evidence>
<evidence type="ECO:0000256" key="1">
    <source>
        <dbReference type="ARBA" id="ARBA00007265"/>
    </source>
</evidence>
<dbReference type="GO" id="GO:0016779">
    <property type="term" value="F:nucleotidyltransferase activity"/>
    <property type="evidence" value="ECO:0007669"/>
    <property type="project" value="InterPro"/>
</dbReference>
<feature type="compositionally biased region" description="Polar residues" evidence="5">
    <location>
        <begin position="257"/>
        <end position="268"/>
    </location>
</feature>
<dbReference type="GO" id="GO:0003723">
    <property type="term" value="F:RNA binding"/>
    <property type="evidence" value="ECO:0007669"/>
    <property type="project" value="UniProtKB-KW"/>
</dbReference>
<feature type="compositionally biased region" description="Basic and acidic residues" evidence="5">
    <location>
        <begin position="711"/>
        <end position="741"/>
    </location>
</feature>
<feature type="compositionally biased region" description="Polar residues" evidence="5">
    <location>
        <begin position="1"/>
        <end position="10"/>
    </location>
</feature>